<dbReference type="Proteomes" id="UP000279446">
    <property type="component" value="Unassembled WGS sequence"/>
</dbReference>
<evidence type="ECO:0000256" key="6">
    <source>
        <dbReference type="ARBA" id="ARBA00023139"/>
    </source>
</evidence>
<comment type="caution">
    <text evidence="11">The sequence shown here is derived from an EMBL/GenBank/DDBJ whole genome shotgun (WGS) entry which is preliminary data.</text>
</comment>
<evidence type="ECO:0000259" key="10">
    <source>
        <dbReference type="Pfam" id="PF25198"/>
    </source>
</evidence>
<dbReference type="InterPro" id="IPR038501">
    <property type="entry name" value="Spore_GerAC_C_sf"/>
</dbReference>
<keyword evidence="7" id="KW-0449">Lipoprotein</keyword>
<keyword evidence="6" id="KW-0564">Palmitate</keyword>
<comment type="subcellular location">
    <subcellularLocation>
        <location evidence="1">Membrane</location>
        <topology evidence="1">Lipid-anchor</topology>
    </subcellularLocation>
</comment>
<evidence type="ECO:0000256" key="5">
    <source>
        <dbReference type="ARBA" id="ARBA00023136"/>
    </source>
</evidence>
<feature type="domain" description="Spore germination protein N-terminal" evidence="10">
    <location>
        <begin position="24"/>
        <end position="187"/>
    </location>
</feature>
<keyword evidence="5" id="KW-0472">Membrane</keyword>
<dbReference type="Pfam" id="PF25198">
    <property type="entry name" value="Spore_GerAC_N"/>
    <property type="match status" value="1"/>
</dbReference>
<dbReference type="AlphaFoldDB" id="A0A3S1BGP0"/>
<dbReference type="InterPro" id="IPR057336">
    <property type="entry name" value="GerAC_N"/>
</dbReference>
<dbReference type="Pfam" id="PF05504">
    <property type="entry name" value="Spore_GerAC"/>
    <property type="match status" value="1"/>
</dbReference>
<evidence type="ECO:0000256" key="8">
    <source>
        <dbReference type="SAM" id="SignalP"/>
    </source>
</evidence>
<evidence type="ECO:0000313" key="11">
    <source>
        <dbReference type="EMBL" id="RUT40526.1"/>
    </source>
</evidence>
<dbReference type="RefSeq" id="WP_127194747.1">
    <property type="nucleotide sequence ID" value="NZ_RZNY01000035.1"/>
</dbReference>
<reference evidence="11 12" key="1">
    <citation type="submission" date="2018-12" db="EMBL/GenBank/DDBJ databases">
        <authorList>
            <person name="Sun L."/>
            <person name="Chen Z."/>
        </authorList>
    </citation>
    <scope>NUCLEOTIDE SEQUENCE [LARGE SCALE GENOMIC DNA]</scope>
    <source>
        <strain evidence="11 12">DSM 15890</strain>
    </source>
</reference>
<comment type="similarity">
    <text evidence="2">Belongs to the GerABKC lipoprotein family.</text>
</comment>
<feature type="chain" id="PRO_5038794002" evidence="8">
    <location>
        <begin position="22"/>
        <end position="377"/>
    </location>
</feature>
<dbReference type="EMBL" id="RZNY01000035">
    <property type="protein sequence ID" value="RUT40526.1"/>
    <property type="molecule type" value="Genomic_DNA"/>
</dbReference>
<evidence type="ECO:0000256" key="7">
    <source>
        <dbReference type="ARBA" id="ARBA00023288"/>
    </source>
</evidence>
<dbReference type="GO" id="GO:0009847">
    <property type="term" value="P:spore germination"/>
    <property type="evidence" value="ECO:0007669"/>
    <property type="project" value="InterPro"/>
</dbReference>
<sequence length="377" mass="42837">MRGLRLCAVLVLLGVLSACQSTSILERQSILVALAYDAKEDRTFQVTGTFIEAEPEAQESSHTISVEAETSKGARRKMNQMLPYTVAAGQTRVILLDRDMFRFKMLNEIEVLSRDPFFGDMINIAIVDGSPGELLKHKYEEYSNIATSLNSLLEHNTKMNWVPSMTLHDFTRSRGINRIDLAIPLIKKEEEEVILSSLALIHRDQIVGEATPNEGFFLKTLKGTDTPYLYELNIKKKDMQESGMDRYLLQDTDTVKVVFNVTKSKGKIKLVDKKDIKFNTVVDIDIDIQEVSQRYNFTESGAINALEHQLMIELSKQLQQFLDKLRKVNSDCVGFGEIYRSRVGNSEVVEEKWEEMFPQSTINGQVTIKVIRTGIIE</sequence>
<evidence type="ECO:0000256" key="1">
    <source>
        <dbReference type="ARBA" id="ARBA00004635"/>
    </source>
</evidence>
<protein>
    <submittedName>
        <fullName evidence="11">Ger(X)C family spore germination protein</fullName>
    </submittedName>
</protein>
<gene>
    <name evidence="11" type="ORF">EJP82_24825</name>
</gene>
<feature type="signal peptide" evidence="8">
    <location>
        <begin position="1"/>
        <end position="21"/>
    </location>
</feature>
<organism evidence="11 12">
    <name type="scientific">Paenibacillus anaericanus</name>
    <dbReference type="NCBI Taxonomy" id="170367"/>
    <lineage>
        <taxon>Bacteria</taxon>
        <taxon>Bacillati</taxon>
        <taxon>Bacillota</taxon>
        <taxon>Bacilli</taxon>
        <taxon>Bacillales</taxon>
        <taxon>Paenibacillaceae</taxon>
        <taxon>Paenibacillus</taxon>
    </lineage>
</organism>
<dbReference type="PANTHER" id="PTHR35789">
    <property type="entry name" value="SPORE GERMINATION PROTEIN B3"/>
    <property type="match status" value="1"/>
</dbReference>
<dbReference type="NCBIfam" id="TIGR02887">
    <property type="entry name" value="spore_ger_x_C"/>
    <property type="match status" value="1"/>
</dbReference>
<dbReference type="PANTHER" id="PTHR35789:SF1">
    <property type="entry name" value="SPORE GERMINATION PROTEIN B3"/>
    <property type="match status" value="1"/>
</dbReference>
<feature type="domain" description="Spore germination GerAC-like C-terminal" evidence="9">
    <location>
        <begin position="198"/>
        <end position="374"/>
    </location>
</feature>
<dbReference type="GO" id="GO:0016020">
    <property type="term" value="C:membrane"/>
    <property type="evidence" value="ECO:0007669"/>
    <property type="project" value="UniProtKB-SubCell"/>
</dbReference>
<evidence type="ECO:0000256" key="3">
    <source>
        <dbReference type="ARBA" id="ARBA00022544"/>
    </source>
</evidence>
<proteinExistence type="inferred from homology"/>
<name>A0A3S1BGP0_9BACL</name>
<dbReference type="PROSITE" id="PS51257">
    <property type="entry name" value="PROKAR_LIPOPROTEIN"/>
    <property type="match status" value="1"/>
</dbReference>
<dbReference type="InterPro" id="IPR046953">
    <property type="entry name" value="Spore_GerAC-like_C"/>
</dbReference>
<evidence type="ECO:0000256" key="4">
    <source>
        <dbReference type="ARBA" id="ARBA00022729"/>
    </source>
</evidence>
<keyword evidence="12" id="KW-1185">Reference proteome</keyword>
<keyword evidence="3" id="KW-0309">Germination</keyword>
<evidence type="ECO:0000256" key="2">
    <source>
        <dbReference type="ARBA" id="ARBA00007886"/>
    </source>
</evidence>
<dbReference type="InterPro" id="IPR008844">
    <property type="entry name" value="Spore_GerAC-like"/>
</dbReference>
<dbReference type="OrthoDB" id="2592518at2"/>
<dbReference type="Gene3D" id="3.30.300.210">
    <property type="entry name" value="Nutrient germinant receptor protein C, domain 3"/>
    <property type="match status" value="1"/>
</dbReference>
<accession>A0A3S1BGP0</accession>
<keyword evidence="4 8" id="KW-0732">Signal</keyword>
<evidence type="ECO:0000259" key="9">
    <source>
        <dbReference type="Pfam" id="PF05504"/>
    </source>
</evidence>
<evidence type="ECO:0000313" key="12">
    <source>
        <dbReference type="Proteomes" id="UP000279446"/>
    </source>
</evidence>